<accession>A0A933GPW3</accession>
<evidence type="ECO:0000313" key="2">
    <source>
        <dbReference type="Proteomes" id="UP000772181"/>
    </source>
</evidence>
<dbReference type="Proteomes" id="UP000772181">
    <property type="component" value="Unassembled WGS sequence"/>
</dbReference>
<protein>
    <submittedName>
        <fullName evidence="1">Uncharacterized protein</fullName>
    </submittedName>
</protein>
<comment type="caution">
    <text evidence="1">The sequence shown here is derived from an EMBL/GenBank/DDBJ whole genome shotgun (WGS) entry which is preliminary data.</text>
</comment>
<organism evidence="1 2">
    <name type="scientific">Tectimicrobiota bacterium</name>
    <dbReference type="NCBI Taxonomy" id="2528274"/>
    <lineage>
        <taxon>Bacteria</taxon>
        <taxon>Pseudomonadati</taxon>
        <taxon>Nitrospinota/Tectimicrobiota group</taxon>
        <taxon>Candidatus Tectimicrobiota</taxon>
    </lineage>
</organism>
<proteinExistence type="predicted"/>
<evidence type="ECO:0000313" key="1">
    <source>
        <dbReference type="EMBL" id="MBI4596480.1"/>
    </source>
</evidence>
<reference evidence="1" key="1">
    <citation type="submission" date="2020-07" db="EMBL/GenBank/DDBJ databases">
        <title>Huge and variable diversity of episymbiotic CPR bacteria and DPANN archaea in groundwater ecosystems.</title>
        <authorList>
            <person name="He C.Y."/>
            <person name="Keren R."/>
            <person name="Whittaker M."/>
            <person name="Farag I.F."/>
            <person name="Doudna J."/>
            <person name="Cate J.H.D."/>
            <person name="Banfield J.F."/>
        </authorList>
    </citation>
    <scope>NUCLEOTIDE SEQUENCE</scope>
    <source>
        <strain evidence="1">NC_groundwater_1482_Ag_S-0.65um_47_24</strain>
    </source>
</reference>
<name>A0A933GPW3_UNCTE</name>
<dbReference type="AlphaFoldDB" id="A0A933GPW3"/>
<gene>
    <name evidence="1" type="ORF">HY730_08915</name>
</gene>
<dbReference type="EMBL" id="JACQWF010000390">
    <property type="protein sequence ID" value="MBI4596480.1"/>
    <property type="molecule type" value="Genomic_DNA"/>
</dbReference>
<sequence length="51" mass="5672">MDLNYYEAARGKQYGPGQEGGNAWLGSIAVGMIGRIKTSQEFIKEIYFSLI</sequence>